<reference evidence="5 7" key="2">
    <citation type="submission" date="2023-07" db="EMBL/GenBank/DDBJ databases">
        <title>Sequencing the genomes of 1000 actinobacteria strains.</title>
        <authorList>
            <person name="Klenk H.-P."/>
        </authorList>
    </citation>
    <scope>NUCLEOTIDE SEQUENCE [LARGE SCALE GENOMIC DNA]</scope>
    <source>
        <strain evidence="5 7">DSM 44724</strain>
    </source>
</reference>
<organism evidence="4 6">
    <name type="scientific">Glycomyces lechevalierae</name>
    <dbReference type="NCBI Taxonomy" id="256034"/>
    <lineage>
        <taxon>Bacteria</taxon>
        <taxon>Bacillati</taxon>
        <taxon>Actinomycetota</taxon>
        <taxon>Actinomycetes</taxon>
        <taxon>Glycomycetales</taxon>
        <taxon>Glycomycetaceae</taxon>
        <taxon>Glycomyces</taxon>
    </lineage>
</organism>
<evidence type="ECO:0000313" key="5">
    <source>
        <dbReference type="EMBL" id="MDR7340800.1"/>
    </source>
</evidence>
<evidence type="ECO:0000259" key="3">
    <source>
        <dbReference type="Pfam" id="PF02230"/>
    </source>
</evidence>
<dbReference type="InterPro" id="IPR050565">
    <property type="entry name" value="LYPA1-2/EST-like"/>
</dbReference>
<dbReference type="PANTHER" id="PTHR10655">
    <property type="entry name" value="LYSOPHOSPHOLIPASE-RELATED"/>
    <property type="match status" value="1"/>
</dbReference>
<comment type="similarity">
    <text evidence="1">Belongs to the AB hydrolase superfamily. AB hydrolase 2 family.</text>
</comment>
<dbReference type="SUPFAM" id="SSF53474">
    <property type="entry name" value="alpha/beta-Hydrolases"/>
    <property type="match status" value="1"/>
</dbReference>
<evidence type="ECO:0000313" key="4">
    <source>
        <dbReference type="EMBL" id="MDA1386042.1"/>
    </source>
</evidence>
<evidence type="ECO:0000256" key="1">
    <source>
        <dbReference type="ARBA" id="ARBA00006499"/>
    </source>
</evidence>
<dbReference type="InterPro" id="IPR029058">
    <property type="entry name" value="AB_hydrolase_fold"/>
</dbReference>
<keyword evidence="2" id="KW-0378">Hydrolase</keyword>
<dbReference type="Proteomes" id="UP001145799">
    <property type="component" value="Unassembled WGS sequence"/>
</dbReference>
<dbReference type="GO" id="GO:0016787">
    <property type="term" value="F:hydrolase activity"/>
    <property type="evidence" value="ECO:0007669"/>
    <property type="project" value="UniProtKB-KW"/>
</dbReference>
<keyword evidence="7" id="KW-1185">Reference proteome</keyword>
<proteinExistence type="inferred from homology"/>
<evidence type="ECO:0000313" key="6">
    <source>
        <dbReference type="Proteomes" id="UP001145799"/>
    </source>
</evidence>
<dbReference type="Proteomes" id="UP001183604">
    <property type="component" value="Unassembled WGS sequence"/>
</dbReference>
<dbReference type="Gene3D" id="3.40.50.1820">
    <property type="entry name" value="alpha/beta hydrolase"/>
    <property type="match status" value="1"/>
</dbReference>
<evidence type="ECO:0000313" key="7">
    <source>
        <dbReference type="Proteomes" id="UP001183604"/>
    </source>
</evidence>
<dbReference type="PANTHER" id="PTHR10655:SF17">
    <property type="entry name" value="LYSOPHOSPHOLIPASE-LIKE PROTEIN 1"/>
    <property type="match status" value="1"/>
</dbReference>
<reference evidence="4" key="1">
    <citation type="submission" date="2022-12" db="EMBL/GenBank/DDBJ databases">
        <title>Gycomyces niveus sp.nov., a novel actinomycete isolated from soil in Shouguang.</title>
        <authorList>
            <person name="Yang X."/>
        </authorList>
    </citation>
    <scope>NUCLEOTIDE SEQUENCE</scope>
    <source>
        <strain evidence="4">DSM 44724</strain>
    </source>
</reference>
<feature type="domain" description="Phospholipase/carboxylesterase/thioesterase" evidence="3">
    <location>
        <begin position="74"/>
        <end position="170"/>
    </location>
</feature>
<protein>
    <submittedName>
        <fullName evidence="5">Esterase</fullName>
    </submittedName>
    <submittedName>
        <fullName evidence="4">Prolyl oligopeptidase family serine peptidase</fullName>
    </submittedName>
</protein>
<dbReference type="AlphaFoldDB" id="A0A9X3SWN4"/>
<gene>
    <name evidence="5" type="ORF">J2S69_004519</name>
    <name evidence="4" type="ORF">O2L01_13700</name>
</gene>
<dbReference type="Pfam" id="PF02230">
    <property type="entry name" value="Abhydrolase_2"/>
    <property type="match status" value="1"/>
</dbReference>
<accession>A0A9X3SWN4</accession>
<dbReference type="EMBL" id="JAPZVQ010000007">
    <property type="protein sequence ID" value="MDA1386042.1"/>
    <property type="molecule type" value="Genomic_DNA"/>
</dbReference>
<sequence length="191" mass="20246">MTGVLALHGAGSSAERFRDRLRHIASDESSWRVPTADKRPDPSDKIHYAGLGAAAYRLPCWDIDALAQTGRGSVVLGFSMGAITAMRVLQASPASTRAVVCIAGCHSMMQLLGEPYSAPSAFKGAVLFIHGTADKKIPPALSNECATALEQAGASVDYWTVPGAGHSFGQLGLADPSPIAYRLRQWIEDHT</sequence>
<dbReference type="RefSeq" id="WP_270122508.1">
    <property type="nucleotide sequence ID" value="NZ_BAAAOM010000001.1"/>
</dbReference>
<dbReference type="EMBL" id="JAVDYD010000001">
    <property type="protein sequence ID" value="MDR7340800.1"/>
    <property type="molecule type" value="Genomic_DNA"/>
</dbReference>
<evidence type="ECO:0000256" key="2">
    <source>
        <dbReference type="ARBA" id="ARBA00022801"/>
    </source>
</evidence>
<name>A0A9X3SWN4_9ACTN</name>
<comment type="caution">
    <text evidence="4">The sequence shown here is derived from an EMBL/GenBank/DDBJ whole genome shotgun (WGS) entry which is preliminary data.</text>
</comment>
<dbReference type="InterPro" id="IPR003140">
    <property type="entry name" value="PLipase/COase/thioEstase"/>
</dbReference>